<keyword evidence="1" id="KW-1133">Transmembrane helix</keyword>
<comment type="caution">
    <text evidence="2">The sequence shown here is derived from an EMBL/GenBank/DDBJ whole genome shotgun (WGS) entry which is preliminary data.</text>
</comment>
<gene>
    <name evidence="2" type="ORF">BE17_41575</name>
</gene>
<dbReference type="Proteomes" id="UP000075635">
    <property type="component" value="Unassembled WGS sequence"/>
</dbReference>
<dbReference type="EMBL" id="JEMB01000606">
    <property type="protein sequence ID" value="KYF95777.1"/>
    <property type="molecule type" value="Genomic_DNA"/>
</dbReference>
<reference evidence="2 3" key="1">
    <citation type="submission" date="2014-02" db="EMBL/GenBank/DDBJ databases">
        <title>The small core and large imbalanced accessory genome model reveals a collaborative survival strategy of Sorangium cellulosum strains in nature.</title>
        <authorList>
            <person name="Han K."/>
            <person name="Peng R."/>
            <person name="Blom J."/>
            <person name="Li Y.-Z."/>
        </authorList>
    </citation>
    <scope>NUCLEOTIDE SEQUENCE [LARGE SCALE GENOMIC DNA]</scope>
    <source>
        <strain evidence="2 3">So0011-07</strain>
    </source>
</reference>
<evidence type="ECO:0000256" key="1">
    <source>
        <dbReference type="SAM" id="Phobius"/>
    </source>
</evidence>
<dbReference type="AlphaFoldDB" id="A0A150SU80"/>
<keyword evidence="1" id="KW-0472">Membrane</keyword>
<feature type="transmembrane region" description="Helical" evidence="1">
    <location>
        <begin position="120"/>
        <end position="142"/>
    </location>
</feature>
<accession>A0A150SU80</accession>
<evidence type="ECO:0008006" key="4">
    <source>
        <dbReference type="Google" id="ProtNLM"/>
    </source>
</evidence>
<feature type="transmembrane region" description="Helical" evidence="1">
    <location>
        <begin position="27"/>
        <end position="46"/>
    </location>
</feature>
<keyword evidence="1" id="KW-0812">Transmembrane</keyword>
<feature type="transmembrane region" description="Helical" evidence="1">
    <location>
        <begin position="66"/>
        <end position="86"/>
    </location>
</feature>
<evidence type="ECO:0000313" key="3">
    <source>
        <dbReference type="Proteomes" id="UP000075635"/>
    </source>
</evidence>
<evidence type="ECO:0000313" key="2">
    <source>
        <dbReference type="EMBL" id="KYF95777.1"/>
    </source>
</evidence>
<name>A0A150SU80_SORCE</name>
<sequence>MPYRRRRIVKREPLEQLSSWKPTSPSFILGALGAAFMLYLAVQGFAQPVAAAQGFGLPLLDVGDAVFLHIKAGRDLGIGLMFVGLLALRMRTALGVVTLASSVMPLVDCLVTSTSGRCSISYALMVHGSAVVYCVVAAVVMLRTPRPVLEPRAALER</sequence>
<feature type="transmembrane region" description="Helical" evidence="1">
    <location>
        <begin position="93"/>
        <end position="114"/>
    </location>
</feature>
<protein>
    <recommendedName>
        <fullName evidence="4">DUF4267 domain-containing protein</fullName>
    </recommendedName>
</protein>
<dbReference type="Pfam" id="PF14087">
    <property type="entry name" value="DUF4267"/>
    <property type="match status" value="1"/>
</dbReference>
<proteinExistence type="predicted"/>
<dbReference type="InterPro" id="IPR025363">
    <property type="entry name" value="DUF4267"/>
</dbReference>
<organism evidence="2 3">
    <name type="scientific">Sorangium cellulosum</name>
    <name type="common">Polyangium cellulosum</name>
    <dbReference type="NCBI Taxonomy" id="56"/>
    <lineage>
        <taxon>Bacteria</taxon>
        <taxon>Pseudomonadati</taxon>
        <taxon>Myxococcota</taxon>
        <taxon>Polyangia</taxon>
        <taxon>Polyangiales</taxon>
        <taxon>Polyangiaceae</taxon>
        <taxon>Sorangium</taxon>
    </lineage>
</organism>